<reference evidence="4 5" key="1">
    <citation type="submission" date="2014-12" db="EMBL/GenBank/DDBJ databases">
        <title>Comparative genomics of the lactic acid bacteria isolated from the honey bee gut.</title>
        <authorList>
            <person name="Ellegaard K.M."/>
            <person name="Tamarit D."/>
            <person name="Javelind E."/>
            <person name="Olofsson T."/>
            <person name="Andersson S.G."/>
            <person name="Vasquez A."/>
        </authorList>
    </citation>
    <scope>NUCLEOTIDE SEQUENCE [LARGE SCALE GENOMIC DNA]</scope>
    <source>
        <strain evidence="4 5">Biut2</strain>
    </source>
</reference>
<dbReference type="PANTHER" id="PTHR43031">
    <property type="entry name" value="FAD-DEPENDENT OXIDOREDUCTASE"/>
    <property type="match status" value="1"/>
</dbReference>
<dbReference type="Pfam" id="PF00581">
    <property type="entry name" value="Rhodanese"/>
    <property type="match status" value="1"/>
</dbReference>
<name>A0A0F4LA21_9LACO</name>
<dbReference type="PATRIC" id="fig|1218493.3.peg.1294"/>
<keyword evidence="1" id="KW-0472">Membrane</keyword>
<feature type="transmembrane region" description="Helical" evidence="1">
    <location>
        <begin position="6"/>
        <end position="25"/>
    </location>
</feature>
<dbReference type="PANTHER" id="PTHR43031:SF18">
    <property type="entry name" value="RHODANESE-RELATED SULFURTRANSFERASES"/>
    <property type="match status" value="1"/>
</dbReference>
<dbReference type="PROSITE" id="PS50206">
    <property type="entry name" value="RHODANESE_3"/>
    <property type="match status" value="1"/>
</dbReference>
<protein>
    <submittedName>
        <fullName evidence="3">Rhodanese-like domain-containing protein</fullName>
    </submittedName>
    <submittedName>
        <fullName evidence="4">Rhodanese-related sulfurtransferase</fullName>
    </submittedName>
</protein>
<dbReference type="SUPFAM" id="SSF52821">
    <property type="entry name" value="Rhodanese/Cell cycle control phosphatase"/>
    <property type="match status" value="1"/>
</dbReference>
<dbReference type="SMART" id="SM00450">
    <property type="entry name" value="RHOD"/>
    <property type="match status" value="1"/>
</dbReference>
<dbReference type="OrthoDB" id="9808735at2"/>
<dbReference type="RefSeq" id="WP_034980205.1">
    <property type="nucleotide sequence ID" value="NZ_CP029477.1"/>
</dbReference>
<dbReference type="Proteomes" id="UP000246036">
    <property type="component" value="Chromosome"/>
</dbReference>
<evidence type="ECO:0000313" key="5">
    <source>
        <dbReference type="Proteomes" id="UP000033533"/>
    </source>
</evidence>
<dbReference type="STRING" id="1218493.JF76_12340"/>
<dbReference type="Gene3D" id="3.40.250.10">
    <property type="entry name" value="Rhodanese-like domain"/>
    <property type="match status" value="1"/>
</dbReference>
<evidence type="ECO:0000313" key="4">
    <source>
        <dbReference type="EMBL" id="KJY55148.1"/>
    </source>
</evidence>
<dbReference type="CDD" id="cd00158">
    <property type="entry name" value="RHOD"/>
    <property type="match status" value="1"/>
</dbReference>
<evidence type="ECO:0000313" key="3">
    <source>
        <dbReference type="EMBL" id="AWM75551.1"/>
    </source>
</evidence>
<feature type="domain" description="Rhodanese" evidence="2">
    <location>
        <begin position="46"/>
        <end position="131"/>
    </location>
</feature>
<keyword evidence="1" id="KW-1133">Transmembrane helix</keyword>
<accession>A0A0F4LA21</accession>
<keyword evidence="4" id="KW-0808">Transferase</keyword>
<organism evidence="4 5">
    <name type="scientific">Lactobacillus kullabergensis</name>
    <dbReference type="NCBI Taxonomy" id="1218493"/>
    <lineage>
        <taxon>Bacteria</taxon>
        <taxon>Bacillati</taxon>
        <taxon>Bacillota</taxon>
        <taxon>Bacilli</taxon>
        <taxon>Lactobacillales</taxon>
        <taxon>Lactobacillaceae</taxon>
        <taxon>Lactobacillus</taxon>
    </lineage>
</organism>
<sequence length="134" mass="15709">MSTFLVILDAVLIIIILAFVAVWLWNKIQTKRLGGGDLSNDEFNKGMRKAQVVDLREKEPFKRKHIDGARNLPYTMLKYQYTELRSDLPVYLYSDSLSVTLRAARFLQKKNFSSIKWLKNGFDEWNGRTKKSKY</sequence>
<evidence type="ECO:0000313" key="6">
    <source>
        <dbReference type="Proteomes" id="UP000246036"/>
    </source>
</evidence>
<dbReference type="EMBL" id="CP029477">
    <property type="protein sequence ID" value="AWM75551.1"/>
    <property type="molecule type" value="Genomic_DNA"/>
</dbReference>
<dbReference type="HOGENOM" id="CLU_089574_1_3_9"/>
<dbReference type="InterPro" id="IPR001763">
    <property type="entry name" value="Rhodanese-like_dom"/>
</dbReference>
<evidence type="ECO:0000259" key="2">
    <source>
        <dbReference type="PROSITE" id="PS50206"/>
    </source>
</evidence>
<dbReference type="InterPro" id="IPR050229">
    <property type="entry name" value="GlpE_sulfurtransferase"/>
</dbReference>
<reference evidence="3 6" key="2">
    <citation type="submission" date="2018-05" db="EMBL/GenBank/DDBJ databases">
        <title>Reference genomes for bee gut microbiota database.</title>
        <authorList>
            <person name="Ellegaard K.M."/>
        </authorList>
    </citation>
    <scope>NUCLEOTIDE SEQUENCE [LARGE SCALE GENOMIC DNA]</scope>
    <source>
        <strain evidence="3 6">ESL0186</strain>
    </source>
</reference>
<gene>
    <name evidence="3" type="ORF">DKL58_05985</name>
    <name evidence="4" type="ORF">JF76_12340</name>
</gene>
<keyword evidence="6" id="KW-1185">Reference proteome</keyword>
<keyword evidence="1" id="KW-0812">Transmembrane</keyword>
<dbReference type="EMBL" id="JXBY01000020">
    <property type="protein sequence ID" value="KJY55148.1"/>
    <property type="molecule type" value="Genomic_DNA"/>
</dbReference>
<dbReference type="Proteomes" id="UP000033533">
    <property type="component" value="Unassembled WGS sequence"/>
</dbReference>
<proteinExistence type="predicted"/>
<dbReference type="InterPro" id="IPR036873">
    <property type="entry name" value="Rhodanese-like_dom_sf"/>
</dbReference>
<dbReference type="AlphaFoldDB" id="A0A0F4LA21"/>
<dbReference type="KEGG" id="lkl:DKL58_05985"/>
<dbReference type="GO" id="GO:0016740">
    <property type="term" value="F:transferase activity"/>
    <property type="evidence" value="ECO:0007669"/>
    <property type="project" value="UniProtKB-KW"/>
</dbReference>
<evidence type="ECO:0000256" key="1">
    <source>
        <dbReference type="SAM" id="Phobius"/>
    </source>
</evidence>